<feature type="transmembrane region" description="Helical" evidence="1">
    <location>
        <begin position="20"/>
        <end position="40"/>
    </location>
</feature>
<dbReference type="InterPro" id="IPR003607">
    <property type="entry name" value="HD/PDEase_dom"/>
</dbReference>
<dbReference type="Pfam" id="PF13487">
    <property type="entry name" value="HD_5"/>
    <property type="match status" value="1"/>
</dbReference>
<comment type="caution">
    <text evidence="3">The sequence shown here is derived from an EMBL/GenBank/DDBJ whole genome shotgun (WGS) entry which is preliminary data.</text>
</comment>
<dbReference type="Gene3D" id="1.10.3210.10">
    <property type="entry name" value="Hypothetical protein af1432"/>
    <property type="match status" value="1"/>
</dbReference>
<evidence type="ECO:0000259" key="2">
    <source>
        <dbReference type="PROSITE" id="PS51832"/>
    </source>
</evidence>
<keyword evidence="1" id="KW-0812">Transmembrane</keyword>
<dbReference type="EMBL" id="JAHCVK010000012">
    <property type="protein sequence ID" value="MBT0654594.1"/>
    <property type="molecule type" value="Genomic_DNA"/>
</dbReference>
<dbReference type="PANTHER" id="PTHR43155:SF2">
    <property type="entry name" value="CYCLIC DI-GMP PHOSPHODIESTERASE PA4108"/>
    <property type="match status" value="1"/>
</dbReference>
<evidence type="ECO:0000313" key="4">
    <source>
        <dbReference type="Proteomes" id="UP000756860"/>
    </source>
</evidence>
<evidence type="ECO:0000313" key="3">
    <source>
        <dbReference type="EMBL" id="MBT0654594.1"/>
    </source>
</evidence>
<keyword evidence="1" id="KW-0472">Membrane</keyword>
<dbReference type="SMART" id="SM00065">
    <property type="entry name" value="GAF"/>
    <property type="match status" value="1"/>
</dbReference>
<dbReference type="CDD" id="cd00077">
    <property type="entry name" value="HDc"/>
    <property type="match status" value="1"/>
</dbReference>
<organism evidence="3 4">
    <name type="scientific">Geomobilimonas luticola</name>
    <dbReference type="NCBI Taxonomy" id="1114878"/>
    <lineage>
        <taxon>Bacteria</taxon>
        <taxon>Pseudomonadati</taxon>
        <taxon>Thermodesulfobacteriota</taxon>
        <taxon>Desulfuromonadia</taxon>
        <taxon>Geobacterales</taxon>
        <taxon>Geobacteraceae</taxon>
        <taxon>Geomobilimonas</taxon>
    </lineage>
</organism>
<keyword evidence="1" id="KW-1133">Transmembrane helix</keyword>
<keyword evidence="4" id="KW-1185">Reference proteome</keyword>
<feature type="transmembrane region" description="Helical" evidence="1">
    <location>
        <begin position="46"/>
        <end position="69"/>
    </location>
</feature>
<dbReference type="InterPro" id="IPR029016">
    <property type="entry name" value="GAF-like_dom_sf"/>
</dbReference>
<dbReference type="Gene3D" id="3.30.450.40">
    <property type="match status" value="1"/>
</dbReference>
<dbReference type="PROSITE" id="PS51832">
    <property type="entry name" value="HD_GYP"/>
    <property type="match status" value="1"/>
</dbReference>
<dbReference type="Proteomes" id="UP000756860">
    <property type="component" value="Unassembled WGS sequence"/>
</dbReference>
<reference evidence="3 4" key="1">
    <citation type="submission" date="2021-05" db="EMBL/GenBank/DDBJ databases">
        <title>The draft genome of Geobacter luticola JCM 17780.</title>
        <authorList>
            <person name="Xu Z."/>
            <person name="Masuda Y."/>
            <person name="Itoh H."/>
            <person name="Senoo K."/>
        </authorList>
    </citation>
    <scope>NUCLEOTIDE SEQUENCE [LARGE SCALE GENOMIC DNA]</scope>
    <source>
        <strain evidence="3 4">JCM 17780</strain>
    </source>
</reference>
<accession>A0ABS5SGV7</accession>
<name>A0ABS5SGV7_9BACT</name>
<proteinExistence type="predicted"/>
<dbReference type="PANTHER" id="PTHR43155">
    <property type="entry name" value="CYCLIC DI-GMP PHOSPHODIESTERASE PA4108-RELATED"/>
    <property type="match status" value="1"/>
</dbReference>
<sequence>MKTPREKAFAREFDSEVRKLNAIITFAIYCLSLLLIKLLYDSLVQLPTVSLEVIISVAVLMLAGAAVMFKRFAHKSVQRISVLATKLDSLLATTSEIRAEIHTDILLEKILHNALAMSGAEGAILYTVENDRLVCRNAEGNGLEKLKGSSLPLMEGVPGWVVKSSLVVRLGSGATTIEGLPEKTGFEEFMCNSLLFAPMITHSKVVGVIGLCNLRKGESSGEDEAIISYFADQAAISLENARLYEDQLNFETHISEILLQAMDAHRPIKRAHSENVARYSHLIGKAINLPFAREKNLHIASMLHDIGFIKYRPETEMTDKVFRHHCLAGYTMLKSISVYKDVAPIVLHHHERFDGTGYPNKLKGEDIPLEARIIAIAEAFDAMTSASTYKQSMGMGEAVHELLTHAGTQFDPALVKIFIDAIYQSKVRIPPLDKTAQSGRAQVIRLHEGEGEKGPFAGVLPSPASSGR</sequence>
<dbReference type="Pfam" id="PF13185">
    <property type="entry name" value="GAF_2"/>
    <property type="match status" value="1"/>
</dbReference>
<protein>
    <submittedName>
        <fullName evidence="3">HD domain-containing protein</fullName>
    </submittedName>
</protein>
<feature type="domain" description="HD-GYP" evidence="2">
    <location>
        <begin position="247"/>
        <end position="434"/>
    </location>
</feature>
<dbReference type="SUPFAM" id="SSF109604">
    <property type="entry name" value="HD-domain/PDEase-like"/>
    <property type="match status" value="1"/>
</dbReference>
<dbReference type="SMART" id="SM00471">
    <property type="entry name" value="HDc"/>
    <property type="match status" value="1"/>
</dbReference>
<dbReference type="InterPro" id="IPR037522">
    <property type="entry name" value="HD_GYP_dom"/>
</dbReference>
<dbReference type="RefSeq" id="WP_214176602.1">
    <property type="nucleotide sequence ID" value="NZ_JAHCVK010000012.1"/>
</dbReference>
<dbReference type="InterPro" id="IPR003018">
    <property type="entry name" value="GAF"/>
</dbReference>
<gene>
    <name evidence="3" type="ORF">KI810_16195</name>
</gene>
<evidence type="ECO:0000256" key="1">
    <source>
        <dbReference type="SAM" id="Phobius"/>
    </source>
</evidence>
<dbReference type="SUPFAM" id="SSF55781">
    <property type="entry name" value="GAF domain-like"/>
    <property type="match status" value="1"/>
</dbReference>